<sequence>MGIKFKLLYQFLLRLNYRHRTAVRRMQKGVLRESAQGRQKRPNKQKPPPPRVGHTAKREPGSSRPDQAVQTPHRPPSTAPGGGSLPLSARAAGRRWQGMERPSHG</sequence>
<name>M3YLH5_MUSPF</name>
<evidence type="ECO:0000256" key="1">
    <source>
        <dbReference type="SAM" id="MobiDB-lite"/>
    </source>
</evidence>
<protein>
    <submittedName>
        <fullName evidence="2">Uncharacterized protein</fullName>
    </submittedName>
</protein>
<evidence type="ECO:0000313" key="2">
    <source>
        <dbReference type="Ensembl" id="ENSMPUP00000012182.1"/>
    </source>
</evidence>
<dbReference type="InParanoid" id="M3YLH5"/>
<accession>M3YLH5</accession>
<proteinExistence type="predicted"/>
<dbReference type="EMBL" id="AEYP01037224">
    <property type="status" value="NOT_ANNOTATED_CDS"/>
    <property type="molecule type" value="Genomic_DNA"/>
</dbReference>
<dbReference type="HOGENOM" id="CLU_2235694_0_0_1"/>
<dbReference type="Ensembl" id="ENSMPUT00000012382.1">
    <property type="protein sequence ID" value="ENSMPUP00000012182.1"/>
    <property type="gene ID" value="ENSMPUG00000012279.1"/>
</dbReference>
<organism evidence="2">
    <name type="scientific">Mustela putorius furo</name>
    <name type="common">European domestic ferret</name>
    <name type="synonym">Mustela furo</name>
    <dbReference type="NCBI Taxonomy" id="9669"/>
    <lineage>
        <taxon>Eukaryota</taxon>
        <taxon>Metazoa</taxon>
        <taxon>Chordata</taxon>
        <taxon>Craniata</taxon>
        <taxon>Vertebrata</taxon>
        <taxon>Euteleostomi</taxon>
        <taxon>Mammalia</taxon>
        <taxon>Eutheria</taxon>
        <taxon>Laurasiatheria</taxon>
        <taxon>Carnivora</taxon>
        <taxon>Caniformia</taxon>
        <taxon>Musteloidea</taxon>
        <taxon>Mustelidae</taxon>
        <taxon>Mustelinae</taxon>
        <taxon>Mustela</taxon>
    </lineage>
</organism>
<reference evidence="2" key="1">
    <citation type="submission" date="2024-06" db="UniProtKB">
        <authorList>
            <consortium name="Ensembl"/>
        </authorList>
    </citation>
    <scope>IDENTIFICATION</scope>
</reference>
<dbReference type="AlphaFoldDB" id="M3YLH5"/>
<feature type="region of interest" description="Disordered" evidence="1">
    <location>
        <begin position="20"/>
        <end position="105"/>
    </location>
</feature>